<dbReference type="KEGG" id="mpau:ZMTM_05100"/>
<keyword evidence="3" id="KW-1185">Reference proteome</keyword>
<accession>A0A8D5JQ84</accession>
<keyword evidence="1" id="KW-1133">Transmembrane helix</keyword>
<dbReference type="EMBL" id="AP024110">
    <property type="protein sequence ID" value="BCM24251.1"/>
    <property type="molecule type" value="Genomic_DNA"/>
</dbReference>
<dbReference type="Proteomes" id="UP000826722">
    <property type="component" value="Chromosome"/>
</dbReference>
<keyword evidence="1" id="KW-0472">Membrane</keyword>
<sequence>MIPILCVLFTLLRVFYGMHHSVISHFRVDEILVGGILALIFNNQFINTDISNYLKTFLSKINLLLILIMFLISCHPAIGWMEYVRPYLAALLVGSTLFNLDSGLKKLLNHRVLGYIATISFALYVLHPLLASTWLGSGDLIEKYAKRPLLLAAVLIAAHVSTFYYEKRWINFGKYISELISHRTQ</sequence>
<feature type="transmembrane region" description="Helical" evidence="1">
    <location>
        <begin position="84"/>
        <end position="100"/>
    </location>
</feature>
<evidence type="ECO:0000256" key="1">
    <source>
        <dbReference type="SAM" id="Phobius"/>
    </source>
</evidence>
<feature type="transmembrane region" description="Helical" evidence="1">
    <location>
        <begin position="112"/>
        <end position="136"/>
    </location>
</feature>
<evidence type="ECO:0008006" key="4">
    <source>
        <dbReference type="Google" id="ProtNLM"/>
    </source>
</evidence>
<keyword evidence="1" id="KW-0812">Transmembrane</keyword>
<gene>
    <name evidence="2" type="ORF">ZMTM_05100</name>
</gene>
<protein>
    <recommendedName>
        <fullName evidence="4">Acyltransferase</fullName>
    </recommendedName>
</protein>
<feature type="transmembrane region" description="Helical" evidence="1">
    <location>
        <begin position="148"/>
        <end position="165"/>
    </location>
</feature>
<reference evidence="2" key="1">
    <citation type="journal article" date="2021" name="Arch. Microbiol.">
        <title>Methyloradius palustris gen. nov., sp. nov., a methanol-oxidizing bacterium isolated from snow.</title>
        <authorList>
            <person name="Miyadera T."/>
            <person name="Kojima H."/>
            <person name="Fukui M."/>
        </authorList>
    </citation>
    <scope>NUCLEOTIDE SEQUENCE</scope>
    <source>
        <strain evidence="2">Zm11</strain>
    </source>
</reference>
<evidence type="ECO:0000313" key="2">
    <source>
        <dbReference type="EMBL" id="BCM24251.1"/>
    </source>
</evidence>
<name>A0A8D5JQ84_9PROT</name>
<evidence type="ECO:0000313" key="3">
    <source>
        <dbReference type="Proteomes" id="UP000826722"/>
    </source>
</evidence>
<dbReference type="AlphaFoldDB" id="A0A8D5JQ84"/>
<proteinExistence type="predicted"/>
<feature type="transmembrane region" description="Helical" evidence="1">
    <location>
        <begin position="57"/>
        <end position="78"/>
    </location>
</feature>
<organism evidence="2 3">
    <name type="scientific">Methyloradius palustris</name>
    <dbReference type="NCBI Taxonomy" id="2778876"/>
    <lineage>
        <taxon>Bacteria</taxon>
        <taxon>Pseudomonadati</taxon>
        <taxon>Pseudomonadota</taxon>
        <taxon>Betaproteobacteria</taxon>
        <taxon>Nitrosomonadales</taxon>
        <taxon>Methylophilaceae</taxon>
        <taxon>Methyloradius</taxon>
    </lineage>
</organism>